<accession>A0RZ97</accession>
<gene>
    <name evidence="1" type="ordered locus">CENSYa_2061</name>
</gene>
<dbReference type="PATRIC" id="fig|414004.10.peg.1891"/>
<proteinExistence type="predicted"/>
<keyword evidence="2" id="KW-1185">Reference proteome</keyword>
<organism evidence="1 2">
    <name type="scientific">Cenarchaeum symbiosum (strain A)</name>
    <dbReference type="NCBI Taxonomy" id="414004"/>
    <lineage>
        <taxon>Archaea</taxon>
        <taxon>Nitrososphaerota</taxon>
        <taxon>Candidatus Cenarchaeales</taxon>
        <taxon>Candidatus Cenarchaeaceae</taxon>
        <taxon>Candidatus Cenarchaeum</taxon>
    </lineage>
</organism>
<dbReference type="Proteomes" id="UP000000758">
    <property type="component" value="Chromosome"/>
</dbReference>
<dbReference type="EMBL" id="DP000238">
    <property type="protein sequence ID" value="ABK78664.1"/>
    <property type="molecule type" value="Genomic_DNA"/>
</dbReference>
<sequence length="473" mass="51110">MTIMVAGGVTFAFPPAIPAYAQSTENLFVSAANPDFENSFAGPMVIEGCLSMIPIWKETDEKETEPDVTVNGQILRMVQATDGNWYAYFAETTMALRADEMANDIGTDGIGLDFGKACTAASSGKYEDSDGVFFQGSGITGASDGVLGTCDLTGGNYGTDDVMNVIREDKDETEAFGAPVTVTPGQIGVGDNEFPAIQLYDFAVDGDVDVIYNKGGGVQQVTLKYLDDTGDLVSWSADRSEYPLGAHVHVTINDMQLNIDPTDEDSWTFGTAEDNEATYYQIFDENGEFAPMVEDGNSGNTIPLTTIDVGPLNFEDNGVLEVNINTQDADNVVLRVTDNDDQVLDDNGRLNGVMVPITFTETQSNSGIFKNTDEGDSANIRITDEARRGTTATVEYNEVAGSVVVSNFFASVDIDEEHVGGTWNSGEEIHVTITDQDANKNSLVDEDFDLYEPDVLLIPSVRIGSPIYRRRPD</sequence>
<evidence type="ECO:0000313" key="1">
    <source>
        <dbReference type="EMBL" id="ABK78664.1"/>
    </source>
</evidence>
<dbReference type="HOGENOM" id="CLU_576981_0_0_2"/>
<dbReference type="AlphaFoldDB" id="A0RZ97"/>
<name>A0RZ97_CENSY</name>
<dbReference type="EnsemblBacteria" id="ABK78664">
    <property type="protein sequence ID" value="ABK78664"/>
    <property type="gene ID" value="CENSYa_2061"/>
</dbReference>
<reference evidence="1 2" key="1">
    <citation type="journal article" date="2006" name="Proc. Natl. Acad. Sci. U.S.A.">
        <title>Genomic analysis of the uncultivated marine crenarchaeote Cenarchaeum symbiosum.</title>
        <authorList>
            <person name="Hallam S.J."/>
            <person name="Konstantinidis K.T."/>
            <person name="Putnam N."/>
            <person name="Schleper C."/>
            <person name="Watanabe Y."/>
            <person name="Sugahara J."/>
            <person name="Preston C."/>
            <person name="de la Torre J."/>
            <person name="Richardson P.M."/>
            <person name="DeLong E.F."/>
        </authorList>
    </citation>
    <scope>NUCLEOTIDE SEQUENCE [LARGE SCALE GENOMIC DNA]</scope>
    <source>
        <strain evidence="2">A</strain>
    </source>
</reference>
<protein>
    <submittedName>
        <fullName evidence="1">Uncharacterized protein</fullName>
    </submittedName>
</protein>
<dbReference type="KEGG" id="csy:CENSYa_2061"/>
<evidence type="ECO:0000313" key="2">
    <source>
        <dbReference type="Proteomes" id="UP000000758"/>
    </source>
</evidence>